<feature type="region of interest" description="Disordered" evidence="1">
    <location>
        <begin position="77"/>
        <end position="149"/>
    </location>
</feature>
<feature type="region of interest" description="Disordered" evidence="1">
    <location>
        <begin position="1"/>
        <end position="41"/>
    </location>
</feature>
<organism evidence="2">
    <name type="scientific">Tanacetum cinerariifolium</name>
    <name type="common">Dalmatian daisy</name>
    <name type="synonym">Chrysanthemum cinerariifolium</name>
    <dbReference type="NCBI Taxonomy" id="118510"/>
    <lineage>
        <taxon>Eukaryota</taxon>
        <taxon>Viridiplantae</taxon>
        <taxon>Streptophyta</taxon>
        <taxon>Embryophyta</taxon>
        <taxon>Tracheophyta</taxon>
        <taxon>Spermatophyta</taxon>
        <taxon>Magnoliopsida</taxon>
        <taxon>eudicotyledons</taxon>
        <taxon>Gunneridae</taxon>
        <taxon>Pentapetalae</taxon>
        <taxon>asterids</taxon>
        <taxon>campanulids</taxon>
        <taxon>Asterales</taxon>
        <taxon>Asteraceae</taxon>
        <taxon>Asteroideae</taxon>
        <taxon>Anthemideae</taxon>
        <taxon>Anthemidinae</taxon>
        <taxon>Tanacetum</taxon>
    </lineage>
</organism>
<name>A0A699JYQ4_TANCI</name>
<feature type="non-terminal residue" evidence="2">
    <location>
        <position position="149"/>
    </location>
</feature>
<evidence type="ECO:0000313" key="2">
    <source>
        <dbReference type="EMBL" id="GFA61667.1"/>
    </source>
</evidence>
<feature type="compositionally biased region" description="Basic and acidic residues" evidence="1">
    <location>
        <begin position="117"/>
        <end position="149"/>
    </location>
</feature>
<reference evidence="2" key="1">
    <citation type="journal article" date="2019" name="Sci. Rep.">
        <title>Draft genome of Tanacetum cinerariifolium, the natural source of mosquito coil.</title>
        <authorList>
            <person name="Yamashiro T."/>
            <person name="Shiraishi A."/>
            <person name="Satake H."/>
            <person name="Nakayama K."/>
        </authorList>
    </citation>
    <scope>NUCLEOTIDE SEQUENCE</scope>
</reference>
<feature type="compositionally biased region" description="Basic and acidic residues" evidence="1">
    <location>
        <begin position="1"/>
        <end position="16"/>
    </location>
</feature>
<proteinExistence type="predicted"/>
<sequence>MDTESEPFKGESRTPESPHMVAPPTCHVEESEGSGTFGARSTTTHMAVRVLHVISPGLSTGMVEVAAMSDSAFRKRFRSSYDSSPSPTLPVRKRCREDKNPAAKDEGLAVGVEGPSVDDKRYGLDDESHGVDDESRGIESDGLGLREEE</sequence>
<feature type="compositionally biased region" description="Basic and acidic residues" evidence="1">
    <location>
        <begin position="95"/>
        <end position="107"/>
    </location>
</feature>
<gene>
    <name evidence="2" type="ORF">Tci_633639</name>
</gene>
<accession>A0A699JYQ4</accession>
<dbReference type="EMBL" id="BKCJ010455869">
    <property type="protein sequence ID" value="GFA61667.1"/>
    <property type="molecule type" value="Genomic_DNA"/>
</dbReference>
<evidence type="ECO:0000256" key="1">
    <source>
        <dbReference type="SAM" id="MobiDB-lite"/>
    </source>
</evidence>
<protein>
    <submittedName>
        <fullName evidence="2">Uncharacterized protein</fullName>
    </submittedName>
</protein>
<dbReference type="AlphaFoldDB" id="A0A699JYQ4"/>
<comment type="caution">
    <text evidence="2">The sequence shown here is derived from an EMBL/GenBank/DDBJ whole genome shotgun (WGS) entry which is preliminary data.</text>
</comment>